<protein>
    <submittedName>
        <fullName evidence="5">4-hydroxyacetophenone monooxygenase</fullName>
    </submittedName>
</protein>
<name>A0A2T1K9Q3_9GAMM</name>
<dbReference type="OrthoDB" id="312624at2"/>
<dbReference type="PANTHER" id="PTHR42877:SF4">
    <property type="entry name" value="FAD_NAD(P)-BINDING DOMAIN-CONTAINING PROTEIN-RELATED"/>
    <property type="match status" value="1"/>
</dbReference>
<dbReference type="GO" id="GO:0050661">
    <property type="term" value="F:NADP binding"/>
    <property type="evidence" value="ECO:0007669"/>
    <property type="project" value="InterPro"/>
</dbReference>
<dbReference type="GO" id="GO:0004499">
    <property type="term" value="F:N,N-dimethylaniline monooxygenase activity"/>
    <property type="evidence" value="ECO:0007669"/>
    <property type="project" value="InterPro"/>
</dbReference>
<sequence>MTKPRLTPQKPSVVIIGTGFGGIGMAIQLKLAGYARITLLEKAGAVGGTWRDNTYPGAACDVQSHLYSYSFEPKHDWSRKFGGQPEILGYIEHCVRKYGLDRHIEFNRSVESASFDSRTNQWKITTESGQSYTADVLITAAGQLNRPAMPNIPGLDRFQGNWFHSARWNHQADLTGKRVAVIGTGASAIQFVPEITRTVARLDLYQRSAAWVLPKPDRPFTPVEQTLFRKLPFWDRAYRALIYWKNESRALAFTRFSWILNLFARQANKEANKWVTDPEKLKNIIPDYRIGCKRILISNDWYPAINQPHLDLITEGVSHIDETGVVSTSGSHRPVDAIIFGTGFKATEFLSPMRVTGRNGQSLNDAWASGSKAFKGISVNGFPNLFMLYGPNTNLAHNSILYMLESQFRFVISALNALSRYPGEAMDVREEAQTRYCQVVQDGLSGSVWDSGCTSWYLDEHGRNTVNWPGFTFSYRFATRSADTTDYQFLPPEPGR</sequence>
<evidence type="ECO:0000313" key="6">
    <source>
        <dbReference type="Proteomes" id="UP000238385"/>
    </source>
</evidence>
<keyword evidence="1" id="KW-0285">Flavoprotein</keyword>
<keyword evidence="4" id="KW-0472">Membrane</keyword>
<dbReference type="AlphaFoldDB" id="A0A2T1K9Q3"/>
<evidence type="ECO:0000256" key="1">
    <source>
        <dbReference type="ARBA" id="ARBA00022630"/>
    </source>
</evidence>
<dbReference type="GO" id="GO:0050660">
    <property type="term" value="F:flavin adenine dinucleotide binding"/>
    <property type="evidence" value="ECO:0007669"/>
    <property type="project" value="InterPro"/>
</dbReference>
<keyword evidence="5" id="KW-0503">Monooxygenase</keyword>
<dbReference type="PANTHER" id="PTHR42877">
    <property type="entry name" value="L-ORNITHINE N(5)-MONOOXYGENASE-RELATED"/>
    <property type="match status" value="1"/>
</dbReference>
<dbReference type="Gene3D" id="3.50.50.60">
    <property type="entry name" value="FAD/NAD(P)-binding domain"/>
    <property type="match status" value="2"/>
</dbReference>
<evidence type="ECO:0000313" key="5">
    <source>
        <dbReference type="EMBL" id="PSF06272.1"/>
    </source>
</evidence>
<keyword evidence="4" id="KW-1133">Transmembrane helix</keyword>
<accession>A0A2T1K9Q3</accession>
<keyword evidence="2" id="KW-0274">FAD</keyword>
<gene>
    <name evidence="5" type="ORF">C7H08_14195</name>
</gene>
<dbReference type="InterPro" id="IPR051209">
    <property type="entry name" value="FAD-bind_Monooxygenase_sf"/>
</dbReference>
<dbReference type="InterPro" id="IPR020946">
    <property type="entry name" value="Flavin_mOase-like"/>
</dbReference>
<evidence type="ECO:0000256" key="4">
    <source>
        <dbReference type="SAM" id="Phobius"/>
    </source>
</evidence>
<feature type="transmembrane region" description="Helical" evidence="4">
    <location>
        <begin position="12"/>
        <end position="31"/>
    </location>
</feature>
<proteinExistence type="predicted"/>
<reference evidence="5 6" key="1">
    <citation type="submission" date="2018-03" db="EMBL/GenBank/DDBJ databases">
        <title>Marinobacter brunus sp. nov., a marine bacterium of Gamma-proteobacteria isolated from the surface seawater of the South China Sea.</title>
        <authorList>
            <person name="Cheng H."/>
            <person name="Wu Y.-H."/>
            <person name="Xamxidin M."/>
            <person name="Xu X.-W."/>
        </authorList>
    </citation>
    <scope>NUCLEOTIDE SEQUENCE [LARGE SCALE GENOMIC DNA]</scope>
    <source>
        <strain evidence="5 6">JCM 30472</strain>
    </source>
</reference>
<dbReference type="InterPro" id="IPR036188">
    <property type="entry name" value="FAD/NAD-bd_sf"/>
</dbReference>
<dbReference type="RefSeq" id="WP_106672903.1">
    <property type="nucleotide sequence ID" value="NZ_BMFE01000002.1"/>
</dbReference>
<dbReference type="EMBL" id="PXNN01000017">
    <property type="protein sequence ID" value="PSF06272.1"/>
    <property type="molecule type" value="Genomic_DNA"/>
</dbReference>
<keyword evidence="6" id="KW-1185">Reference proteome</keyword>
<organism evidence="5 6">
    <name type="scientific">Marinobacter halophilus</name>
    <dbReference type="NCBI Taxonomy" id="1323740"/>
    <lineage>
        <taxon>Bacteria</taxon>
        <taxon>Pseudomonadati</taxon>
        <taxon>Pseudomonadota</taxon>
        <taxon>Gammaproteobacteria</taxon>
        <taxon>Pseudomonadales</taxon>
        <taxon>Marinobacteraceae</taxon>
        <taxon>Marinobacter</taxon>
    </lineage>
</organism>
<keyword evidence="3" id="KW-0560">Oxidoreductase</keyword>
<evidence type="ECO:0000256" key="3">
    <source>
        <dbReference type="ARBA" id="ARBA00023002"/>
    </source>
</evidence>
<evidence type="ECO:0000256" key="2">
    <source>
        <dbReference type="ARBA" id="ARBA00022827"/>
    </source>
</evidence>
<dbReference type="Pfam" id="PF00743">
    <property type="entry name" value="FMO-like"/>
    <property type="match status" value="1"/>
</dbReference>
<keyword evidence="4" id="KW-0812">Transmembrane</keyword>
<comment type="caution">
    <text evidence="5">The sequence shown here is derived from an EMBL/GenBank/DDBJ whole genome shotgun (WGS) entry which is preliminary data.</text>
</comment>
<dbReference type="SUPFAM" id="SSF51905">
    <property type="entry name" value="FAD/NAD(P)-binding domain"/>
    <property type="match status" value="2"/>
</dbReference>
<dbReference type="Proteomes" id="UP000238385">
    <property type="component" value="Unassembled WGS sequence"/>
</dbReference>